<dbReference type="AlphaFoldDB" id="A0A8A1LIR2"/>
<evidence type="ECO:0000313" key="2">
    <source>
        <dbReference type="EMBL" id="QSS52835.1"/>
    </source>
</evidence>
<feature type="compositionally biased region" description="Low complexity" evidence="1">
    <location>
        <begin position="330"/>
        <end position="348"/>
    </location>
</feature>
<feature type="compositionally biased region" description="Polar residues" evidence="1">
    <location>
        <begin position="365"/>
        <end position="374"/>
    </location>
</feature>
<accession>A0A8A1LIR2</accession>
<evidence type="ECO:0000313" key="3">
    <source>
        <dbReference type="Proteomes" id="UP000663419"/>
    </source>
</evidence>
<dbReference type="EMBL" id="CP069103">
    <property type="protein sequence ID" value="QSS52835.1"/>
    <property type="molecule type" value="Genomic_DNA"/>
</dbReference>
<feature type="compositionally biased region" description="Polar residues" evidence="1">
    <location>
        <begin position="299"/>
        <end position="318"/>
    </location>
</feature>
<dbReference type="VEuPathDB" id="FungiDB:I7I53_08585"/>
<feature type="compositionally biased region" description="Low complexity" evidence="1">
    <location>
        <begin position="197"/>
        <end position="232"/>
    </location>
</feature>
<dbReference type="PANTHER" id="PTHR42070">
    <property type="entry name" value="FILAMENT ASSOCIATED PROTEIN, PUTATIVE (AFU_ORTHOLOGUE AFUA_8G06630)-RELATED"/>
    <property type="match status" value="1"/>
</dbReference>
<feature type="region of interest" description="Disordered" evidence="1">
    <location>
        <begin position="280"/>
        <end position="406"/>
    </location>
</feature>
<name>A0A8A1LIR2_AJEC8</name>
<feature type="compositionally biased region" description="Pro residues" evidence="1">
    <location>
        <begin position="349"/>
        <end position="363"/>
    </location>
</feature>
<evidence type="ECO:0000256" key="1">
    <source>
        <dbReference type="SAM" id="MobiDB-lite"/>
    </source>
</evidence>
<feature type="compositionally biased region" description="Polar residues" evidence="1">
    <location>
        <begin position="49"/>
        <end position="72"/>
    </location>
</feature>
<protein>
    <submittedName>
        <fullName evidence="2">BZIP1 superfamily domain-containing protein</fullName>
    </submittedName>
</protein>
<feature type="compositionally biased region" description="Low complexity" evidence="1">
    <location>
        <begin position="375"/>
        <end position="406"/>
    </location>
</feature>
<proteinExistence type="predicted"/>
<feature type="region of interest" description="Disordered" evidence="1">
    <location>
        <begin position="1"/>
        <end position="92"/>
    </location>
</feature>
<dbReference type="PANTHER" id="PTHR42070:SF1">
    <property type="entry name" value="FILAMENT ASSOCIATED PROTEIN, PUTATIVE (AFU_ORTHOLOGUE AFUA_8G06630)-RELATED"/>
    <property type="match status" value="1"/>
</dbReference>
<feature type="compositionally biased region" description="Low complexity" evidence="1">
    <location>
        <begin position="280"/>
        <end position="298"/>
    </location>
</feature>
<reference evidence="2" key="1">
    <citation type="submission" date="2021-01" db="EMBL/GenBank/DDBJ databases">
        <title>Chromosome-level genome assembly of a human fungal pathogen reveals clustering of transcriptionally co-regulated genes.</title>
        <authorList>
            <person name="Voorhies M."/>
            <person name="Cohen S."/>
            <person name="Shea T.P."/>
            <person name="Petrus S."/>
            <person name="Munoz J.F."/>
            <person name="Poplawski S."/>
            <person name="Goldman W.E."/>
            <person name="Michael T."/>
            <person name="Cuomo C.A."/>
            <person name="Sil A."/>
            <person name="Beyhan S."/>
        </authorList>
    </citation>
    <scope>NUCLEOTIDE SEQUENCE</scope>
    <source>
        <strain evidence="2">H88</strain>
    </source>
</reference>
<gene>
    <name evidence="2" type="ORF">I7I53_08585</name>
</gene>
<sequence>MSRSSCDWVDRPLEAKPSPNLSSVMQTTSLPRPAPQIPKYQSLPPKQQCPMTSSMQHDIQNANKNKNSNDATSADAIRIRDNQRRSRARRKEYQQELERRVQKFEQQGVYATIEVQTAARKVARENTLLRSLLRLKGITAGEIDEYLLNANGNESCGNVAVNGNRNGNADVNGSLDRNNDRYGTGIAFTQLQPAPSPLSTSASTSDPTSIPTAPAFPNTINQNQNECQNENQSPIQLDNYPSYYPAEQTTIQPTPQYVETPNAQNIPVSVSAPASITTSASSLYSPSTSFTSSSLTPSANNDQQYQPQNSYTSFQSTIPYAAPRFPQGPPQQDHQQQQQQPSLQLPLQLRPPIPSTQPHPYRPSPSHSNSNCTHPIQPQPQLQDPQTLLHTTPTPQASCSSPTDTTLDSTSCEIAASIIASMRGHGDAASVRAELGCGPGGANCQVGNMEIFRVLDRSIGSCR</sequence>
<dbReference type="CDD" id="cd14688">
    <property type="entry name" value="bZIP_YAP"/>
    <property type="match status" value="1"/>
</dbReference>
<feature type="compositionally biased region" description="Polar residues" evidence="1">
    <location>
        <begin position="19"/>
        <end position="30"/>
    </location>
</feature>
<feature type="region of interest" description="Disordered" evidence="1">
    <location>
        <begin position="190"/>
        <end position="247"/>
    </location>
</feature>
<organism evidence="2 3">
    <name type="scientific">Ajellomyces capsulatus (strain H88)</name>
    <name type="common">Darling's disease fungus</name>
    <name type="synonym">Histoplasma capsulatum</name>
    <dbReference type="NCBI Taxonomy" id="544711"/>
    <lineage>
        <taxon>Eukaryota</taxon>
        <taxon>Fungi</taxon>
        <taxon>Dikarya</taxon>
        <taxon>Ascomycota</taxon>
        <taxon>Pezizomycotina</taxon>
        <taxon>Eurotiomycetes</taxon>
        <taxon>Eurotiomycetidae</taxon>
        <taxon>Onygenales</taxon>
        <taxon>Ajellomycetaceae</taxon>
        <taxon>Histoplasma</taxon>
    </lineage>
</organism>
<dbReference type="Proteomes" id="UP000663419">
    <property type="component" value="Chromosome 2"/>
</dbReference>